<feature type="region of interest" description="Disordered" evidence="1">
    <location>
        <begin position="1"/>
        <end position="24"/>
    </location>
</feature>
<evidence type="ECO:0000313" key="3">
    <source>
        <dbReference type="EMBL" id="PZR04131.1"/>
    </source>
</evidence>
<gene>
    <name evidence="3" type="ORF">DI525_07835</name>
</gene>
<feature type="compositionally biased region" description="Basic and acidic residues" evidence="1">
    <location>
        <begin position="302"/>
        <end position="316"/>
    </location>
</feature>
<proteinExistence type="predicted"/>
<feature type="transmembrane region" description="Helical" evidence="2">
    <location>
        <begin position="190"/>
        <end position="211"/>
    </location>
</feature>
<reference evidence="3 4" key="1">
    <citation type="submission" date="2017-08" db="EMBL/GenBank/DDBJ databases">
        <title>Infants hospitalized years apart are colonized by the same room-sourced microbial strains.</title>
        <authorList>
            <person name="Brooks B."/>
            <person name="Olm M.R."/>
            <person name="Firek B.A."/>
            <person name="Baker R."/>
            <person name="Thomas B.C."/>
            <person name="Morowitz M.J."/>
            <person name="Banfield J.F."/>
        </authorList>
    </citation>
    <scope>NUCLEOTIDE SEQUENCE [LARGE SCALE GENOMIC DNA]</scope>
    <source>
        <strain evidence="3">S2_003_000_R1_3</strain>
    </source>
</reference>
<evidence type="ECO:0000313" key="4">
    <source>
        <dbReference type="Proteomes" id="UP000249432"/>
    </source>
</evidence>
<feature type="compositionally biased region" description="Basic and acidic residues" evidence="1">
    <location>
        <begin position="9"/>
        <end position="24"/>
    </location>
</feature>
<dbReference type="InterPro" id="IPR005625">
    <property type="entry name" value="PepSY-ass_TM"/>
</dbReference>
<feature type="transmembrane region" description="Helical" evidence="2">
    <location>
        <begin position="471"/>
        <end position="490"/>
    </location>
</feature>
<dbReference type="PANTHER" id="PTHR34219">
    <property type="entry name" value="IRON-REGULATED INNER MEMBRANE PROTEIN-RELATED"/>
    <property type="match status" value="1"/>
</dbReference>
<feature type="transmembrane region" description="Helical" evidence="2">
    <location>
        <begin position="419"/>
        <end position="441"/>
    </location>
</feature>
<name>A0A2W5V2A9_9CORY</name>
<feature type="region of interest" description="Disordered" evidence="1">
    <location>
        <begin position="287"/>
        <end position="329"/>
    </location>
</feature>
<keyword evidence="2" id="KW-0812">Transmembrane</keyword>
<feature type="compositionally biased region" description="Polar residues" evidence="1">
    <location>
        <begin position="288"/>
        <end position="297"/>
    </location>
</feature>
<feature type="transmembrane region" description="Helical" evidence="2">
    <location>
        <begin position="496"/>
        <end position="515"/>
    </location>
</feature>
<evidence type="ECO:0000256" key="1">
    <source>
        <dbReference type="SAM" id="MobiDB-lite"/>
    </source>
</evidence>
<dbReference type="Proteomes" id="UP000249432">
    <property type="component" value="Unassembled WGS sequence"/>
</dbReference>
<evidence type="ECO:0008006" key="5">
    <source>
        <dbReference type="Google" id="ProtNLM"/>
    </source>
</evidence>
<feature type="transmembrane region" description="Helical" evidence="2">
    <location>
        <begin position="246"/>
        <end position="266"/>
    </location>
</feature>
<dbReference type="Pfam" id="PF03929">
    <property type="entry name" value="PepSY_TM"/>
    <property type="match status" value="1"/>
</dbReference>
<protein>
    <recommendedName>
        <fullName evidence="5">PepSY domain-containing protein</fullName>
    </recommendedName>
</protein>
<dbReference type="EMBL" id="QFRA01000021">
    <property type="protein sequence ID" value="PZR04131.1"/>
    <property type="molecule type" value="Genomic_DNA"/>
</dbReference>
<feature type="region of interest" description="Disordered" evidence="1">
    <location>
        <begin position="221"/>
        <end position="241"/>
    </location>
</feature>
<keyword evidence="2" id="KW-1133">Transmembrane helix</keyword>
<feature type="compositionally biased region" description="Polar residues" evidence="1">
    <location>
        <begin position="225"/>
        <end position="234"/>
    </location>
</feature>
<evidence type="ECO:0000256" key="2">
    <source>
        <dbReference type="SAM" id="Phobius"/>
    </source>
</evidence>
<sequence>MTLTTQSDFHPEQQSENHDDVDDGLRSCRRGPCFPHRGGSVRAMIHRIHFYAGVFVGPFILIAAVTGLLYAAAPSIESIVDHDKMYVPASDVHSHQRADVKDQIRTAAERHPDLTFSGVQIRNDDRATTRVLFNDPSLPSKSYRRVVMVNPYTGEVVGDTVQFGSSSSLRFREWTDRAHRNLFLGESGRIYAETAAAWLGVLTVSGLVMWWRKVYDKNKKKRATATESRSSSKPLTGRPKSMRRHAIIGTWACLGMLFLTATGLTWSKYAGAQIADWRVQLNWAKPTPDTTVSQSVDSPDASMDHSHHGGHGDHSGHGGMSSDSPALTPHDSVVEAQNHVDTVMSSAKQAGIKASFEATGPTAPGEAWTVTDLRVPWYFSHDSVSVDGETGRVVDTVWFKDWPFAAKLAEWGIQLHMGILFGIVSQVALGALAIMICIIVIRGYMMWWQRRPTRNRNGFRSNFGRAPRRGAWRRSSIIGFVVAAILLIGYGLLAPLFAISALAFFALDIVVGFVMRWKGRRDHDSSSKDTSFAEVNA</sequence>
<feature type="transmembrane region" description="Helical" evidence="2">
    <location>
        <begin position="50"/>
        <end position="73"/>
    </location>
</feature>
<dbReference type="PANTHER" id="PTHR34219:SF1">
    <property type="entry name" value="PEPSY DOMAIN-CONTAINING PROTEIN"/>
    <property type="match status" value="1"/>
</dbReference>
<comment type="caution">
    <text evidence="3">The sequence shown here is derived from an EMBL/GenBank/DDBJ whole genome shotgun (WGS) entry which is preliminary data.</text>
</comment>
<keyword evidence="2" id="KW-0472">Membrane</keyword>
<organism evidence="3 4">
    <name type="scientific">Corynebacterium kroppenstedtii</name>
    <dbReference type="NCBI Taxonomy" id="161879"/>
    <lineage>
        <taxon>Bacteria</taxon>
        <taxon>Bacillati</taxon>
        <taxon>Actinomycetota</taxon>
        <taxon>Actinomycetes</taxon>
        <taxon>Mycobacteriales</taxon>
        <taxon>Corynebacteriaceae</taxon>
        <taxon>Corynebacterium</taxon>
    </lineage>
</organism>
<accession>A0A2W5V2A9</accession>
<dbReference type="AlphaFoldDB" id="A0A2W5V2A9"/>
<dbReference type="RefSeq" id="WP_303735175.1">
    <property type="nucleotide sequence ID" value="NZ_CAKZHK010000008.1"/>
</dbReference>